<sequence length="87" mass="9924">MSNSDPLESTGLPAADSPRVREQTAAHLRSFHKEHVHQLGQSEMLKAYCQAISNWILNPNTNAYQIEMLCDEIYHVARSEDLGEWEL</sequence>
<dbReference type="AlphaFoldDB" id="A0A7G7W8K6"/>
<dbReference type="KEGG" id="hsk:H4317_02405"/>
<protein>
    <submittedName>
        <fullName evidence="2">Uncharacterized protein</fullName>
    </submittedName>
</protein>
<evidence type="ECO:0000313" key="2">
    <source>
        <dbReference type="EMBL" id="QNH62699.1"/>
    </source>
</evidence>
<dbReference type="Proteomes" id="UP000515489">
    <property type="component" value="Chromosome"/>
</dbReference>
<name>A0A7G7W8K6_9BACT</name>
<feature type="region of interest" description="Disordered" evidence="1">
    <location>
        <begin position="1"/>
        <end position="24"/>
    </location>
</feature>
<evidence type="ECO:0000256" key="1">
    <source>
        <dbReference type="SAM" id="MobiDB-lite"/>
    </source>
</evidence>
<organism evidence="2 3">
    <name type="scientific">Hymenobacter sediminicola</name>
    <dbReference type="NCBI Taxonomy" id="2761579"/>
    <lineage>
        <taxon>Bacteria</taxon>
        <taxon>Pseudomonadati</taxon>
        <taxon>Bacteroidota</taxon>
        <taxon>Cytophagia</taxon>
        <taxon>Cytophagales</taxon>
        <taxon>Hymenobacteraceae</taxon>
        <taxon>Hymenobacter</taxon>
    </lineage>
</organism>
<accession>A0A7G7W8K6</accession>
<gene>
    <name evidence="2" type="ORF">H4317_02405</name>
</gene>
<evidence type="ECO:0000313" key="3">
    <source>
        <dbReference type="Proteomes" id="UP000515489"/>
    </source>
</evidence>
<dbReference type="EMBL" id="CP060202">
    <property type="protein sequence ID" value="QNH62699.1"/>
    <property type="molecule type" value="Genomic_DNA"/>
</dbReference>
<reference evidence="2 3" key="1">
    <citation type="submission" date="2020-08" db="EMBL/GenBank/DDBJ databases">
        <title>Hymenobacter sp. S2-20-2 genome sequencing.</title>
        <authorList>
            <person name="Jin L."/>
        </authorList>
    </citation>
    <scope>NUCLEOTIDE SEQUENCE [LARGE SCALE GENOMIC DNA]</scope>
    <source>
        <strain evidence="2 3">S2-20-2</strain>
    </source>
</reference>
<dbReference type="RefSeq" id="WP_185888605.1">
    <property type="nucleotide sequence ID" value="NZ_CP060202.1"/>
</dbReference>
<proteinExistence type="predicted"/>
<keyword evidence="3" id="KW-1185">Reference proteome</keyword>